<dbReference type="PROSITE" id="PS51186">
    <property type="entry name" value="GNAT"/>
    <property type="match status" value="1"/>
</dbReference>
<evidence type="ECO:0000256" key="1">
    <source>
        <dbReference type="ARBA" id="ARBA00022679"/>
    </source>
</evidence>
<keyword evidence="4" id="KW-1185">Reference proteome</keyword>
<dbReference type="SUPFAM" id="SSF55729">
    <property type="entry name" value="Acyl-CoA N-acyltransferases (Nat)"/>
    <property type="match status" value="1"/>
</dbReference>
<evidence type="ECO:0000313" key="3">
    <source>
        <dbReference type="EMBL" id="MCO6052012.1"/>
    </source>
</evidence>
<dbReference type="PANTHER" id="PTHR13947">
    <property type="entry name" value="GNAT FAMILY N-ACETYLTRANSFERASE"/>
    <property type="match status" value="1"/>
</dbReference>
<dbReference type="InterPro" id="IPR050769">
    <property type="entry name" value="NAT_camello-type"/>
</dbReference>
<name>A0ABT1CB13_9HYPH</name>
<protein>
    <submittedName>
        <fullName evidence="3">GNAT family N-acetyltransferase</fullName>
    </submittedName>
</protein>
<dbReference type="Gene3D" id="3.40.630.30">
    <property type="match status" value="1"/>
</dbReference>
<dbReference type="Pfam" id="PF00583">
    <property type="entry name" value="Acetyltransf_1"/>
    <property type="match status" value="1"/>
</dbReference>
<accession>A0ABT1CB13</accession>
<evidence type="ECO:0000259" key="2">
    <source>
        <dbReference type="PROSITE" id="PS51186"/>
    </source>
</evidence>
<keyword evidence="1" id="KW-0808">Transferase</keyword>
<dbReference type="EMBL" id="JAMXQS010000010">
    <property type="protein sequence ID" value="MCO6052012.1"/>
    <property type="molecule type" value="Genomic_DNA"/>
</dbReference>
<gene>
    <name evidence="3" type="ORF">NGM99_19675</name>
</gene>
<feature type="domain" description="N-acetyltransferase" evidence="2">
    <location>
        <begin position="37"/>
        <end position="194"/>
    </location>
</feature>
<dbReference type="InterPro" id="IPR016181">
    <property type="entry name" value="Acyl_CoA_acyltransferase"/>
</dbReference>
<proteinExistence type="predicted"/>
<organism evidence="3 4">
    <name type="scientific">Mesorhizobium liriopis</name>
    <dbReference type="NCBI Taxonomy" id="2953882"/>
    <lineage>
        <taxon>Bacteria</taxon>
        <taxon>Pseudomonadati</taxon>
        <taxon>Pseudomonadota</taxon>
        <taxon>Alphaproteobacteria</taxon>
        <taxon>Hyphomicrobiales</taxon>
        <taxon>Phyllobacteriaceae</taxon>
        <taxon>Mesorhizobium</taxon>
    </lineage>
</organism>
<dbReference type="InterPro" id="IPR000182">
    <property type="entry name" value="GNAT_dom"/>
</dbReference>
<evidence type="ECO:0000313" key="4">
    <source>
        <dbReference type="Proteomes" id="UP001205906"/>
    </source>
</evidence>
<comment type="caution">
    <text evidence="3">The sequence shown here is derived from an EMBL/GenBank/DDBJ whole genome shotgun (WGS) entry which is preliminary data.</text>
</comment>
<dbReference type="Proteomes" id="UP001205906">
    <property type="component" value="Unassembled WGS sequence"/>
</dbReference>
<sequence>MTATSEATRSDLSPDTRLRLDQICSLMSIECFAGARMEIRQIEAVEDPILVSHYLAVWASYAIPHERYRADAEDMVRAFIAEGRLSQKLGVFVAFIEGEPVGSVACQLQTANYPNLLKPETRTNGYVWSVFVDDAHRGKGIAKALMQRAMDYLRAIGCTTAVLNSSDAGESLYLGLGFQHVKEMRLSLDGSEVD</sequence>
<dbReference type="RefSeq" id="WP_252822140.1">
    <property type="nucleotide sequence ID" value="NZ_JAMXQS010000010.1"/>
</dbReference>
<reference evidence="3 4" key="1">
    <citation type="submission" date="2022-06" db="EMBL/GenBank/DDBJ databases">
        <title>Mesorhizobium sp. strain RP14 Genome sequencing and assembly.</title>
        <authorList>
            <person name="Kim I."/>
        </authorList>
    </citation>
    <scope>NUCLEOTIDE SEQUENCE [LARGE SCALE GENOMIC DNA]</scope>
    <source>
        <strain evidence="4">RP14(2022)</strain>
    </source>
</reference>
<dbReference type="PANTHER" id="PTHR13947:SF37">
    <property type="entry name" value="LD18367P"/>
    <property type="match status" value="1"/>
</dbReference>
<dbReference type="CDD" id="cd04301">
    <property type="entry name" value="NAT_SF"/>
    <property type="match status" value="1"/>
</dbReference>